<dbReference type="Pfam" id="PF19054">
    <property type="entry name" value="DUF5753"/>
    <property type="match status" value="1"/>
</dbReference>
<protein>
    <submittedName>
        <fullName evidence="3">XRE family transcriptional regulator</fullName>
    </submittedName>
</protein>
<evidence type="ECO:0000259" key="2">
    <source>
        <dbReference type="PROSITE" id="PS50943"/>
    </source>
</evidence>
<evidence type="ECO:0000313" key="3">
    <source>
        <dbReference type="EMBL" id="TBO60847.1"/>
    </source>
</evidence>
<dbReference type="InterPro" id="IPR001387">
    <property type="entry name" value="Cro/C1-type_HTH"/>
</dbReference>
<reference evidence="3 4" key="1">
    <citation type="submission" date="2019-02" db="EMBL/GenBank/DDBJ databases">
        <title>Draft Genome Sequence of Streptomyces sp. AM-2504, identified by 16S rRNA comparative analysis as a Streptomyces Kasugaensis strain.</title>
        <authorList>
            <person name="Napolioni V."/>
            <person name="Giuliodori A.M."/>
            <person name="Spurio R."/>
            <person name="Fabbretti A."/>
        </authorList>
    </citation>
    <scope>NUCLEOTIDE SEQUENCE [LARGE SCALE GENOMIC DNA]</scope>
    <source>
        <strain evidence="3 4">AM-2504</strain>
    </source>
</reference>
<dbReference type="CDD" id="cd00093">
    <property type="entry name" value="HTH_XRE"/>
    <property type="match status" value="1"/>
</dbReference>
<feature type="region of interest" description="Disordered" evidence="1">
    <location>
        <begin position="1"/>
        <end position="23"/>
    </location>
</feature>
<dbReference type="Pfam" id="PF13560">
    <property type="entry name" value="HTH_31"/>
    <property type="match status" value="1"/>
</dbReference>
<comment type="caution">
    <text evidence="3">The sequence shown here is derived from an EMBL/GenBank/DDBJ whole genome shotgun (WGS) entry which is preliminary data.</text>
</comment>
<dbReference type="GO" id="GO:0003677">
    <property type="term" value="F:DNA binding"/>
    <property type="evidence" value="ECO:0007669"/>
    <property type="project" value="InterPro"/>
</dbReference>
<accession>A0A4Q9HZR8</accession>
<feature type="compositionally biased region" description="Polar residues" evidence="1">
    <location>
        <begin position="8"/>
        <end position="22"/>
    </location>
</feature>
<evidence type="ECO:0000313" key="4">
    <source>
        <dbReference type="Proteomes" id="UP000292452"/>
    </source>
</evidence>
<dbReference type="AlphaFoldDB" id="A0A4Q9HZR8"/>
<feature type="domain" description="HTH cro/C1-type" evidence="2">
    <location>
        <begin position="66"/>
        <end position="122"/>
    </location>
</feature>
<dbReference type="Proteomes" id="UP000292452">
    <property type="component" value="Unassembled WGS sequence"/>
</dbReference>
<proteinExistence type="predicted"/>
<dbReference type="PROSITE" id="PS50943">
    <property type="entry name" value="HTH_CROC1"/>
    <property type="match status" value="1"/>
</dbReference>
<organism evidence="3 4">
    <name type="scientific">Streptomyces kasugaensis</name>
    <dbReference type="NCBI Taxonomy" id="1946"/>
    <lineage>
        <taxon>Bacteria</taxon>
        <taxon>Bacillati</taxon>
        <taxon>Actinomycetota</taxon>
        <taxon>Actinomycetes</taxon>
        <taxon>Kitasatosporales</taxon>
        <taxon>Streptomycetaceae</taxon>
        <taxon>Streptomyces</taxon>
    </lineage>
</organism>
<name>A0A4Q9HZR8_STRKA</name>
<dbReference type="Gene3D" id="1.10.260.40">
    <property type="entry name" value="lambda repressor-like DNA-binding domains"/>
    <property type="match status" value="1"/>
</dbReference>
<dbReference type="InterPro" id="IPR010982">
    <property type="entry name" value="Lambda_DNA-bd_dom_sf"/>
</dbReference>
<sequence length="324" mass="35701">MYAARTFPSGTTTPLRSGSATGCAQRGLESGTIQRVGCEGKAGHRALNRKELNPESSPEAAFGARLRRSREERGWKQEDLAARMGYSSTHISAVETGRKVPTLRFSRSADLAFGTSDTVDTFEREWREIRHGSLLEGFPEYVGYEGRAVEIRLYEVGVIPGLLQTPEYAALIEQSGVKRGAITSEQASERVALAAERQAALMRTRPPLIFAVLDESCIRRPIGEPAVMGAQLRRLVEFAELPNTVLQVAEFTMGTRRPFNLPITVLTMPDRSLMSYAESAQRGYLERESTLVLPILAAYHQLQAEALSQAASVDMINQVRKGTL</sequence>
<dbReference type="InterPro" id="IPR043917">
    <property type="entry name" value="DUF5753"/>
</dbReference>
<dbReference type="SUPFAM" id="SSF47413">
    <property type="entry name" value="lambda repressor-like DNA-binding domains"/>
    <property type="match status" value="1"/>
</dbReference>
<gene>
    <name evidence="3" type="ORF">EYS09_04495</name>
</gene>
<evidence type="ECO:0000256" key="1">
    <source>
        <dbReference type="SAM" id="MobiDB-lite"/>
    </source>
</evidence>
<dbReference type="SMART" id="SM00530">
    <property type="entry name" value="HTH_XRE"/>
    <property type="match status" value="1"/>
</dbReference>
<keyword evidence="4" id="KW-1185">Reference proteome</keyword>
<dbReference type="EMBL" id="SIXH01000024">
    <property type="protein sequence ID" value="TBO60847.1"/>
    <property type="molecule type" value="Genomic_DNA"/>
</dbReference>